<feature type="compositionally biased region" description="Basic and acidic residues" evidence="3">
    <location>
        <begin position="12"/>
        <end position="31"/>
    </location>
</feature>
<comment type="caution">
    <text evidence="4">The sequence shown here is derived from an EMBL/GenBank/DDBJ whole genome shotgun (WGS) entry which is preliminary data.</text>
</comment>
<name>A0A9P4UU02_9PLEO</name>
<protein>
    <submittedName>
        <fullName evidence="4">Uncharacterized protein</fullName>
    </submittedName>
</protein>
<feature type="compositionally biased region" description="Polar residues" evidence="3">
    <location>
        <begin position="265"/>
        <end position="299"/>
    </location>
</feature>
<feature type="compositionally biased region" description="Basic residues" evidence="3">
    <location>
        <begin position="32"/>
        <end position="43"/>
    </location>
</feature>
<evidence type="ECO:0000256" key="1">
    <source>
        <dbReference type="ARBA" id="ARBA00004123"/>
    </source>
</evidence>
<dbReference type="PANTHER" id="PTHR15074">
    <property type="entry name" value="METHYL-CPG-BINDING PROTEIN"/>
    <property type="match status" value="1"/>
</dbReference>
<dbReference type="Proteomes" id="UP000799444">
    <property type="component" value="Unassembled WGS sequence"/>
</dbReference>
<dbReference type="AlphaFoldDB" id="A0A9P4UU02"/>
<feature type="compositionally biased region" description="Polar residues" evidence="3">
    <location>
        <begin position="327"/>
        <end position="339"/>
    </location>
</feature>
<proteinExistence type="predicted"/>
<feature type="compositionally biased region" description="Low complexity" evidence="3">
    <location>
        <begin position="314"/>
        <end position="325"/>
    </location>
</feature>
<feature type="region of interest" description="Disordered" evidence="3">
    <location>
        <begin position="872"/>
        <end position="908"/>
    </location>
</feature>
<feature type="compositionally biased region" description="Basic residues" evidence="3">
    <location>
        <begin position="884"/>
        <end position="897"/>
    </location>
</feature>
<feature type="region of interest" description="Disordered" evidence="3">
    <location>
        <begin position="716"/>
        <end position="762"/>
    </location>
</feature>
<feature type="compositionally biased region" description="Basic and acidic residues" evidence="3">
    <location>
        <begin position="51"/>
        <end position="71"/>
    </location>
</feature>
<keyword evidence="2" id="KW-0539">Nucleus</keyword>
<dbReference type="EMBL" id="ML996283">
    <property type="protein sequence ID" value="KAF2728367.1"/>
    <property type="molecule type" value="Genomic_DNA"/>
</dbReference>
<dbReference type="PANTHER" id="PTHR15074:SF5">
    <property type="entry name" value="5-METHYLCYTOSINE G_T MISMATCH-SPECIFIC DNA GLYCOSYLASE"/>
    <property type="match status" value="1"/>
</dbReference>
<gene>
    <name evidence="4" type="ORF">EJ04DRAFT_516660</name>
</gene>
<dbReference type="GO" id="GO:0005634">
    <property type="term" value="C:nucleus"/>
    <property type="evidence" value="ECO:0007669"/>
    <property type="project" value="UniProtKB-SubCell"/>
</dbReference>
<evidence type="ECO:0000256" key="2">
    <source>
        <dbReference type="ARBA" id="ARBA00023242"/>
    </source>
</evidence>
<keyword evidence="5" id="KW-1185">Reference proteome</keyword>
<evidence type="ECO:0000256" key="3">
    <source>
        <dbReference type="SAM" id="MobiDB-lite"/>
    </source>
</evidence>
<evidence type="ECO:0000313" key="5">
    <source>
        <dbReference type="Proteomes" id="UP000799444"/>
    </source>
</evidence>
<feature type="compositionally biased region" description="Pro residues" evidence="3">
    <location>
        <begin position="745"/>
        <end position="762"/>
    </location>
</feature>
<feature type="compositionally biased region" description="Pro residues" evidence="3">
    <location>
        <begin position="377"/>
        <end position="387"/>
    </location>
</feature>
<dbReference type="InterPro" id="IPR045138">
    <property type="entry name" value="MeCP2/MBD4"/>
</dbReference>
<feature type="compositionally biased region" description="Polar residues" evidence="3">
    <location>
        <begin position="98"/>
        <end position="114"/>
    </location>
</feature>
<organism evidence="4 5">
    <name type="scientific">Polyplosphaeria fusca</name>
    <dbReference type="NCBI Taxonomy" id="682080"/>
    <lineage>
        <taxon>Eukaryota</taxon>
        <taxon>Fungi</taxon>
        <taxon>Dikarya</taxon>
        <taxon>Ascomycota</taxon>
        <taxon>Pezizomycotina</taxon>
        <taxon>Dothideomycetes</taxon>
        <taxon>Pleosporomycetidae</taxon>
        <taxon>Pleosporales</taxon>
        <taxon>Tetraplosphaeriaceae</taxon>
        <taxon>Polyplosphaeria</taxon>
    </lineage>
</organism>
<accession>A0A9P4UU02</accession>
<evidence type="ECO:0000313" key="4">
    <source>
        <dbReference type="EMBL" id="KAF2728367.1"/>
    </source>
</evidence>
<dbReference type="OrthoDB" id="5373744at2759"/>
<comment type="subcellular location">
    <subcellularLocation>
        <location evidence="1">Nucleus</location>
    </subcellularLocation>
</comment>
<sequence length="922" mass="100433">MLGSSEPRRRKKDPDRERSSKDRDKDRDERKERHKSRSSRSSRKTSSSATSKDDDRESERPREHSSRERIRTSSSSHATPTLNRMAIVPEMERRGSLGSPNASKTSLPYPSYSKTHSKENIYARGEAPERRKSPFTPEATDVGDEAGSKDQGDTRAAGAMPSPSRAPPSPPLTATTAADLRKTASVNSMRRKGSEAIAKEMEPGRRSVDSGTRLTPDPRFAASRSSVREELQEGTDLTSTTGSQPSTVRQKASNPKLAPPKARTASPSTARTSGKEATTTASSSRHGSEITQSTASDATSVPPEHQHARGERVPSPSNSGSSPASLVDSSPRTPTQHSVLPSVVSAAKDSRPPTVEYVVDDSSRAQSVDPTFADPALTPPPPPPPPALVDAPRVDYLLQNGGLSRPVPRSLLAAIDNTPAMSYSSYSSPRVAGPQLHDAKELFSNLQHLLNSYTLVMDRSGSIAVATGYRSVARRLLDRLEHVFARNITAEHCQCYMCVYKPSPVLLDERLFAVNDKDASGLNWGAVLELVCGRRELPPWPPGDRKTATGLGIAPSTLADPCQNIDVDVPEQYREHYVRQAEKTKTAVQSWLSEQQDSSPEEADDETLTFSMITQLQVELRPLFYAVLYGLQYMPTPKSAPVPDTGTPPTVQKAALGLQRLYRLAKLPRDQVVAMYLIQNPHIHDYLATLAAISAQEWEILISGRFDGFLWSGAEDPSTVTSPPPAPVPSRGPSRGPSAQLPTMSPEPPRSFPTPMLGAPPTPIFGARPTSTRPGSGAPVQIDEDTEVAVLAEVEREIFHGMEALEDAFEHLHNSAEIVRRRLRERGAALAMSAQARRGSAMGGIEVRMDTPASLAGAMDLDLEALQHLRSDIGPDDSASMVSHNRRGRGHRARARRTPAPVEEQKEEELVETLAERIRRKF</sequence>
<dbReference type="GO" id="GO:0003677">
    <property type="term" value="F:DNA binding"/>
    <property type="evidence" value="ECO:0007669"/>
    <property type="project" value="InterPro"/>
</dbReference>
<reference evidence="4" key="1">
    <citation type="journal article" date="2020" name="Stud. Mycol.">
        <title>101 Dothideomycetes genomes: a test case for predicting lifestyles and emergence of pathogens.</title>
        <authorList>
            <person name="Haridas S."/>
            <person name="Albert R."/>
            <person name="Binder M."/>
            <person name="Bloem J."/>
            <person name="Labutti K."/>
            <person name="Salamov A."/>
            <person name="Andreopoulos B."/>
            <person name="Baker S."/>
            <person name="Barry K."/>
            <person name="Bills G."/>
            <person name="Bluhm B."/>
            <person name="Cannon C."/>
            <person name="Castanera R."/>
            <person name="Culley D."/>
            <person name="Daum C."/>
            <person name="Ezra D."/>
            <person name="Gonzalez J."/>
            <person name="Henrissat B."/>
            <person name="Kuo A."/>
            <person name="Liang C."/>
            <person name="Lipzen A."/>
            <person name="Lutzoni F."/>
            <person name="Magnuson J."/>
            <person name="Mondo S."/>
            <person name="Nolan M."/>
            <person name="Ohm R."/>
            <person name="Pangilinan J."/>
            <person name="Park H.-J."/>
            <person name="Ramirez L."/>
            <person name="Alfaro M."/>
            <person name="Sun H."/>
            <person name="Tritt A."/>
            <person name="Yoshinaga Y."/>
            <person name="Zwiers L.-H."/>
            <person name="Turgeon B."/>
            <person name="Goodwin S."/>
            <person name="Spatafora J."/>
            <person name="Crous P."/>
            <person name="Grigoriev I."/>
        </authorList>
    </citation>
    <scope>NUCLEOTIDE SEQUENCE</scope>
    <source>
        <strain evidence="4">CBS 125425</strain>
    </source>
</reference>
<feature type="region of interest" description="Disordered" evidence="3">
    <location>
        <begin position="1"/>
        <end position="390"/>
    </location>
</feature>
<feature type="compositionally biased region" description="Basic and acidic residues" evidence="3">
    <location>
        <begin position="192"/>
        <end position="208"/>
    </location>
</feature>
<feature type="compositionally biased region" description="Polar residues" evidence="3">
    <location>
        <begin position="235"/>
        <end position="253"/>
    </location>
</feature>
<feature type="compositionally biased region" description="Basic and acidic residues" evidence="3">
    <location>
        <begin position="116"/>
        <end position="132"/>
    </location>
</feature>